<gene>
    <name evidence="1" type="ORF">BDN72DRAFT_894901</name>
</gene>
<organism evidence="1 2">
    <name type="scientific">Pluteus cervinus</name>
    <dbReference type="NCBI Taxonomy" id="181527"/>
    <lineage>
        <taxon>Eukaryota</taxon>
        <taxon>Fungi</taxon>
        <taxon>Dikarya</taxon>
        <taxon>Basidiomycota</taxon>
        <taxon>Agaricomycotina</taxon>
        <taxon>Agaricomycetes</taxon>
        <taxon>Agaricomycetidae</taxon>
        <taxon>Agaricales</taxon>
        <taxon>Pluteineae</taxon>
        <taxon>Pluteaceae</taxon>
        <taxon>Pluteus</taxon>
    </lineage>
</organism>
<proteinExistence type="predicted"/>
<name>A0ACD3B289_9AGAR</name>
<accession>A0ACD3B289</accession>
<dbReference type="Proteomes" id="UP000308600">
    <property type="component" value="Unassembled WGS sequence"/>
</dbReference>
<reference evidence="1 2" key="1">
    <citation type="journal article" date="2019" name="Nat. Ecol. Evol.">
        <title>Megaphylogeny resolves global patterns of mushroom evolution.</title>
        <authorList>
            <person name="Varga T."/>
            <person name="Krizsan K."/>
            <person name="Foldi C."/>
            <person name="Dima B."/>
            <person name="Sanchez-Garcia M."/>
            <person name="Sanchez-Ramirez S."/>
            <person name="Szollosi G.J."/>
            <person name="Szarkandi J.G."/>
            <person name="Papp V."/>
            <person name="Albert L."/>
            <person name="Andreopoulos W."/>
            <person name="Angelini C."/>
            <person name="Antonin V."/>
            <person name="Barry K.W."/>
            <person name="Bougher N.L."/>
            <person name="Buchanan P."/>
            <person name="Buyck B."/>
            <person name="Bense V."/>
            <person name="Catcheside P."/>
            <person name="Chovatia M."/>
            <person name="Cooper J."/>
            <person name="Damon W."/>
            <person name="Desjardin D."/>
            <person name="Finy P."/>
            <person name="Geml J."/>
            <person name="Haridas S."/>
            <person name="Hughes K."/>
            <person name="Justo A."/>
            <person name="Karasinski D."/>
            <person name="Kautmanova I."/>
            <person name="Kiss B."/>
            <person name="Kocsube S."/>
            <person name="Kotiranta H."/>
            <person name="LaButti K.M."/>
            <person name="Lechner B.E."/>
            <person name="Liimatainen K."/>
            <person name="Lipzen A."/>
            <person name="Lukacs Z."/>
            <person name="Mihaltcheva S."/>
            <person name="Morgado L.N."/>
            <person name="Niskanen T."/>
            <person name="Noordeloos M.E."/>
            <person name="Ohm R.A."/>
            <person name="Ortiz-Santana B."/>
            <person name="Ovrebo C."/>
            <person name="Racz N."/>
            <person name="Riley R."/>
            <person name="Savchenko A."/>
            <person name="Shiryaev A."/>
            <person name="Soop K."/>
            <person name="Spirin V."/>
            <person name="Szebenyi C."/>
            <person name="Tomsovsky M."/>
            <person name="Tulloss R.E."/>
            <person name="Uehling J."/>
            <person name="Grigoriev I.V."/>
            <person name="Vagvolgyi C."/>
            <person name="Papp T."/>
            <person name="Martin F.M."/>
            <person name="Miettinen O."/>
            <person name="Hibbett D.S."/>
            <person name="Nagy L.G."/>
        </authorList>
    </citation>
    <scope>NUCLEOTIDE SEQUENCE [LARGE SCALE GENOMIC DNA]</scope>
    <source>
        <strain evidence="1 2">NL-1719</strain>
    </source>
</reference>
<dbReference type="EMBL" id="ML208286">
    <property type="protein sequence ID" value="TFK72398.1"/>
    <property type="molecule type" value="Genomic_DNA"/>
</dbReference>
<keyword evidence="2" id="KW-1185">Reference proteome</keyword>
<evidence type="ECO:0000313" key="1">
    <source>
        <dbReference type="EMBL" id="TFK72398.1"/>
    </source>
</evidence>
<evidence type="ECO:0000313" key="2">
    <source>
        <dbReference type="Proteomes" id="UP000308600"/>
    </source>
</evidence>
<sequence length="115" mass="12424">MTLGDIAGYSVGTTFVNWSDLNASKIHTPPQAGVSGGMQMGAKSIVMSGSYEDDSDHGDTIEYTAAGGHDRYKNQITDQEWGWCHKVLNMSLATKNPVRVIRGSKLQSRYAPTTG</sequence>
<protein>
    <submittedName>
        <fullName evidence="1">SRA-YDG</fullName>
    </submittedName>
</protein>